<proteinExistence type="predicted"/>
<name>A0A2Z3HDE3_9BACT</name>
<dbReference type="Proteomes" id="UP000245802">
    <property type="component" value="Chromosome"/>
</dbReference>
<evidence type="ECO:0000313" key="1">
    <source>
        <dbReference type="EMBL" id="AWM41746.1"/>
    </source>
</evidence>
<keyword evidence="2" id="KW-1185">Reference proteome</keyword>
<dbReference type="AlphaFoldDB" id="A0A2Z3HDE3"/>
<reference evidence="1 2" key="1">
    <citation type="submission" date="2018-01" db="EMBL/GenBank/DDBJ databases">
        <title>G. obscuriglobus.</title>
        <authorList>
            <person name="Franke J."/>
            <person name="Blomberg W."/>
            <person name="Selmecki A."/>
        </authorList>
    </citation>
    <scope>NUCLEOTIDE SEQUENCE [LARGE SCALE GENOMIC DNA]</scope>
    <source>
        <strain evidence="1 2">DSM 5831</strain>
    </source>
</reference>
<dbReference type="EMBL" id="CP025958">
    <property type="protein sequence ID" value="AWM41746.1"/>
    <property type="molecule type" value="Genomic_DNA"/>
</dbReference>
<dbReference type="RefSeq" id="WP_010043562.1">
    <property type="nucleotide sequence ID" value="NZ_CP025958.1"/>
</dbReference>
<gene>
    <name evidence="1" type="ORF">C1280_35280</name>
</gene>
<accession>A0A2Z3HDE3</accession>
<dbReference type="KEGG" id="gog:C1280_35280"/>
<sequence length="118" mass="12681">MNVLLLPNGRDHRADQSAERQIRRLGMTPVPLGVVTRIDAVVLVYGAEPVAYLAAGIYVGRKCPVAYFAPGCKSPGLAGEVMFIASSPAELCDWLDDVYSSGIEIGQAEPSAKYRRGE</sequence>
<evidence type="ECO:0000313" key="2">
    <source>
        <dbReference type="Proteomes" id="UP000245802"/>
    </source>
</evidence>
<organism evidence="1 2">
    <name type="scientific">Gemmata obscuriglobus</name>
    <dbReference type="NCBI Taxonomy" id="114"/>
    <lineage>
        <taxon>Bacteria</taxon>
        <taxon>Pseudomonadati</taxon>
        <taxon>Planctomycetota</taxon>
        <taxon>Planctomycetia</taxon>
        <taxon>Gemmatales</taxon>
        <taxon>Gemmataceae</taxon>
        <taxon>Gemmata</taxon>
    </lineage>
</organism>
<protein>
    <submittedName>
        <fullName evidence="1">Uncharacterized protein</fullName>
    </submittedName>
</protein>